<sequence length="47" mass="5082">MKDTLTAILIWAVVLGLLLALVLFLNWGLEGYESAGHCNLSDGSCYP</sequence>
<evidence type="ECO:0000313" key="1">
    <source>
        <dbReference type="EMBL" id="KKN17583.1"/>
    </source>
</evidence>
<proteinExistence type="predicted"/>
<organism evidence="1">
    <name type="scientific">marine sediment metagenome</name>
    <dbReference type="NCBI Taxonomy" id="412755"/>
    <lineage>
        <taxon>unclassified sequences</taxon>
        <taxon>metagenomes</taxon>
        <taxon>ecological metagenomes</taxon>
    </lineage>
</organism>
<protein>
    <submittedName>
        <fullName evidence="1">Uncharacterized protein</fullName>
    </submittedName>
</protein>
<dbReference type="EMBL" id="LAZR01003507">
    <property type="protein sequence ID" value="KKN17583.1"/>
    <property type="molecule type" value="Genomic_DNA"/>
</dbReference>
<gene>
    <name evidence="1" type="ORF">LCGC14_0964490</name>
</gene>
<reference evidence="1" key="1">
    <citation type="journal article" date="2015" name="Nature">
        <title>Complex archaea that bridge the gap between prokaryotes and eukaryotes.</title>
        <authorList>
            <person name="Spang A."/>
            <person name="Saw J.H."/>
            <person name="Jorgensen S.L."/>
            <person name="Zaremba-Niedzwiedzka K."/>
            <person name="Martijn J."/>
            <person name="Lind A.E."/>
            <person name="van Eijk R."/>
            <person name="Schleper C."/>
            <person name="Guy L."/>
            <person name="Ettema T.J."/>
        </authorList>
    </citation>
    <scope>NUCLEOTIDE SEQUENCE</scope>
</reference>
<comment type="caution">
    <text evidence="1">The sequence shown here is derived from an EMBL/GenBank/DDBJ whole genome shotgun (WGS) entry which is preliminary data.</text>
</comment>
<accession>A0A0F9RK22</accession>
<name>A0A0F9RK22_9ZZZZ</name>
<dbReference type="AlphaFoldDB" id="A0A0F9RK22"/>